<dbReference type="EMBL" id="EQ973828">
    <property type="protein sequence ID" value="EEF43944.1"/>
    <property type="molecule type" value="Genomic_DNA"/>
</dbReference>
<feature type="signal peptide" evidence="3">
    <location>
        <begin position="1"/>
        <end position="21"/>
    </location>
</feature>
<dbReference type="AlphaFoldDB" id="B9RXT8"/>
<sequence>MPSSISLFVLSLLSIQFLALANVTVAQPAMLYNYCVNNGNYTTNSTYQTNLNHLLTSIYTNTEITYGFYNFSYGQNPDKVSAIALCRPDISPDACRACVRNASDSLMTICPNSKEAIGGYDNCMLRYANRSIFGQVEGGPYFWVYGLNNVSDVTGFNQSRAALLDKLTDQAASGNSSYKYATGHTGAPNSQNIYALLQCTPDLSKQQCMDCLTQSIELIPQCCNERQGGRVITPSCNFRYETGLFYVPEGEQTTSVASVLISPSSPPPISASARTGRASNIAGTLIIGSLPMLIF</sequence>
<name>B9RXT8_RICCO</name>
<evidence type="ECO:0000313" key="6">
    <source>
        <dbReference type="Proteomes" id="UP000008311"/>
    </source>
</evidence>
<dbReference type="PROSITE" id="PS51473">
    <property type="entry name" value="GNK2"/>
    <property type="match status" value="2"/>
</dbReference>
<dbReference type="OMA" id="KQGARIS"/>
<dbReference type="PANTHER" id="PTHR32099">
    <property type="entry name" value="CYSTEINE-RICH REPEAT SECRETORY PROTEIN"/>
    <property type="match status" value="1"/>
</dbReference>
<dbReference type="InterPro" id="IPR038408">
    <property type="entry name" value="GNK2_sf"/>
</dbReference>
<dbReference type="OrthoDB" id="1909574at2759"/>
<evidence type="ECO:0000256" key="3">
    <source>
        <dbReference type="SAM" id="SignalP"/>
    </source>
</evidence>
<gene>
    <name evidence="5" type="ORF">RCOM_0906180</name>
</gene>
<keyword evidence="6" id="KW-1185">Reference proteome</keyword>
<organism evidence="5 6">
    <name type="scientific">Ricinus communis</name>
    <name type="common">Castor bean</name>
    <dbReference type="NCBI Taxonomy" id="3988"/>
    <lineage>
        <taxon>Eukaryota</taxon>
        <taxon>Viridiplantae</taxon>
        <taxon>Streptophyta</taxon>
        <taxon>Embryophyta</taxon>
        <taxon>Tracheophyta</taxon>
        <taxon>Spermatophyta</taxon>
        <taxon>Magnoliopsida</taxon>
        <taxon>eudicotyledons</taxon>
        <taxon>Gunneridae</taxon>
        <taxon>Pentapetalae</taxon>
        <taxon>rosids</taxon>
        <taxon>fabids</taxon>
        <taxon>Malpighiales</taxon>
        <taxon>Euphorbiaceae</taxon>
        <taxon>Acalyphoideae</taxon>
        <taxon>Acalypheae</taxon>
        <taxon>Ricinus</taxon>
    </lineage>
</organism>
<reference evidence="6" key="1">
    <citation type="journal article" date="2010" name="Nat. Biotechnol.">
        <title>Draft genome sequence of the oilseed species Ricinus communis.</title>
        <authorList>
            <person name="Chan A.P."/>
            <person name="Crabtree J."/>
            <person name="Zhao Q."/>
            <person name="Lorenzi H."/>
            <person name="Orvis J."/>
            <person name="Puiu D."/>
            <person name="Melake-Berhan A."/>
            <person name="Jones K.M."/>
            <person name="Redman J."/>
            <person name="Chen G."/>
            <person name="Cahoon E.B."/>
            <person name="Gedil M."/>
            <person name="Stanke M."/>
            <person name="Haas B.J."/>
            <person name="Wortman J.R."/>
            <person name="Fraser-Liggett C.M."/>
            <person name="Ravel J."/>
            <person name="Rabinowicz P.D."/>
        </authorList>
    </citation>
    <scope>NUCLEOTIDE SEQUENCE [LARGE SCALE GENOMIC DNA]</scope>
    <source>
        <strain evidence="6">cv. Hale</strain>
    </source>
</reference>
<dbReference type="FunFam" id="3.30.430.20:FF:000003">
    <property type="entry name" value="Cysteine-rich RLK (RECEPTOR-like protein kinase) 10"/>
    <property type="match status" value="1"/>
</dbReference>
<dbReference type="CDD" id="cd23509">
    <property type="entry name" value="Gnk2-like"/>
    <property type="match status" value="2"/>
</dbReference>
<evidence type="ECO:0000256" key="2">
    <source>
        <dbReference type="ARBA" id="ARBA00022737"/>
    </source>
</evidence>
<dbReference type="FunFam" id="3.30.430.20:FF:000002">
    <property type="entry name" value="Cysteine-rich receptor-like protein kinase 10"/>
    <property type="match status" value="1"/>
</dbReference>
<dbReference type="Gene3D" id="3.30.430.20">
    <property type="entry name" value="Gnk2 domain, C-X8-C-X2-C motif"/>
    <property type="match status" value="2"/>
</dbReference>
<evidence type="ECO:0000259" key="4">
    <source>
        <dbReference type="PROSITE" id="PS51473"/>
    </source>
</evidence>
<dbReference type="Proteomes" id="UP000008311">
    <property type="component" value="Unassembled WGS sequence"/>
</dbReference>
<dbReference type="STRING" id="3988.B9RXT8"/>
<dbReference type="InterPro" id="IPR002902">
    <property type="entry name" value="GNK2"/>
</dbReference>
<accession>B9RXT8</accession>
<protein>
    <submittedName>
        <fullName evidence="5">DUF26 domain-containing protein 1, putative</fullName>
    </submittedName>
</protein>
<feature type="chain" id="PRO_5002888732" evidence="3">
    <location>
        <begin position="22"/>
        <end position="295"/>
    </location>
</feature>
<dbReference type="InParanoid" id="B9RXT8"/>
<dbReference type="PANTHER" id="PTHR32099:SF51">
    <property type="entry name" value="CYSTEINE-RICH RECEPTOR-LIKE PROTEIN KINASE 25 ISOFORM X1"/>
    <property type="match status" value="1"/>
</dbReference>
<keyword evidence="2" id="KW-0677">Repeat</keyword>
<dbReference type="Pfam" id="PF01657">
    <property type="entry name" value="Stress-antifung"/>
    <property type="match status" value="2"/>
</dbReference>
<feature type="domain" description="Gnk2-homologous" evidence="4">
    <location>
        <begin position="138"/>
        <end position="245"/>
    </location>
</feature>
<feature type="domain" description="Gnk2-homologous" evidence="4">
    <location>
        <begin position="29"/>
        <end position="132"/>
    </location>
</feature>
<proteinExistence type="predicted"/>
<evidence type="ECO:0000256" key="1">
    <source>
        <dbReference type="ARBA" id="ARBA00022729"/>
    </source>
</evidence>
<keyword evidence="1 3" id="KW-0732">Signal</keyword>
<evidence type="ECO:0000313" key="5">
    <source>
        <dbReference type="EMBL" id="EEF43944.1"/>
    </source>
</evidence>